<feature type="chain" id="PRO_5041676665" description="DUF4988 domain-containing protein" evidence="2">
    <location>
        <begin position="26"/>
        <end position="1184"/>
    </location>
</feature>
<evidence type="ECO:0000313" key="3">
    <source>
        <dbReference type="EMBL" id="RHL40211.1"/>
    </source>
</evidence>
<comment type="caution">
    <text evidence="3">The sequence shown here is derived from an EMBL/GenBank/DDBJ whole genome shotgun (WGS) entry which is preliminary data.</text>
</comment>
<gene>
    <name evidence="3" type="ORF">DW026_05255</name>
</gene>
<sequence length="1184" mass="129310">MKRKYFSALLMGALTIASVSTFTSCKDYDDDISNLQQQIDSNAKAIETIQNLIKGGGLVTGVTETSDGITVKLSDGKSVTISNGKDGAPGTAWTIGADGYWYENGKKTDNLARGPQGEKGEKGDQGVKGDKGDQGVKGDKGDQGVKGDKGDAGTSASAASYEYFVPNAESGYFDIYKDGKKVKQSNVQFVSETPNSITATLDKQNLILTGVKGISGEKVVISLTGDLTGLVFMPNLYLDGIETLTYDYLHGEYLEHKDNLTGLSRLNTTTGVAKTIKGLDNYLPDRLADATALDPAAAVLYNYGPAWGVKYHMNPSNADMAYEDITGFNLLEPTILNYHTRATASDLGNITSPKLNDAGKALFNTSNGIVTAGLKIQHPEKLEPFPTVKDKNETANTVALQAKTAASTVAEGKVTSDYALIQPQKAYLEALYWRLKPHYAGLGASNTRMGDEKGIPTAKYFGTTATDAAAQVHVYDSPQEALADPAGAALELYYNSAEGIDIASYLGLHMLVEDVKQFTPGTPNKLGVNLKELSLEEGKEWGLTYQFNLVNYQVDGNATIDSKYAKWVNQEAGVLRAWNVDKDGNPTTTESSTAIDREPLVQVLVKRGDKVVLDGYILIHITRQNPEVAPNKTIDLLTQDAQFDLCNDIDKLKTTWSQFSSIVLTQGLENMTKKDFDEQYTIDSKGNYGNDAAGNTTLDLRMFKDAPEKGGTYNAADDLGNIEYFPNTEGTTNHAFKWHLTAKELEMLTHDQVNPVTVTRYVRYIGKAKAKYPYIYVKLTYTLSRINKNQPFGELIPEYWKGLDGSENGKEAVIFDVKEPTNGGDINAISRKVTSTLKGNVAKLVGTHKYYFVPEPVVVGGYTITPQSSAADTKWNKLFCKYITGDSHVFSKAKLQETLEGCAIKYADGAFTNEDLYAVKGGVYTHIATLDPATSEITLVKNETTKAVLNAIGYKPANANIQKELRSWVGVVTENSCGVAEFVKDGIFLTSWERPINLIDVATEPRIDANTNGNVIYALDLFKLYDWRGWNTETMSEAGCVANQSHMWGDHLWFWGYYNVKSITIDTTPANVETTLGGGTWTTMDQISKDVELLCGNKNGNPTAAKKKGSETYTFNLTSYNSASQNAALAALMEADKAKFGTIWYYNNGGNVETFKVRIPISIAYEWGEFTTKVEFTINGTIGD</sequence>
<organism evidence="3 4">
    <name type="scientific">Segatella copri</name>
    <dbReference type="NCBI Taxonomy" id="165179"/>
    <lineage>
        <taxon>Bacteria</taxon>
        <taxon>Pseudomonadati</taxon>
        <taxon>Bacteroidota</taxon>
        <taxon>Bacteroidia</taxon>
        <taxon>Bacteroidales</taxon>
        <taxon>Prevotellaceae</taxon>
        <taxon>Segatella</taxon>
    </lineage>
</organism>
<reference evidence="3 4" key="1">
    <citation type="submission" date="2018-08" db="EMBL/GenBank/DDBJ databases">
        <title>A genome reference for cultivated species of the human gut microbiota.</title>
        <authorList>
            <person name="Zou Y."/>
            <person name="Xue W."/>
            <person name="Luo G."/>
        </authorList>
    </citation>
    <scope>NUCLEOTIDE SEQUENCE [LARGE SCALE GENOMIC DNA]</scope>
    <source>
        <strain evidence="3 4">AF38-11</strain>
    </source>
</reference>
<accession>A0AA92VCD8</accession>
<proteinExistence type="predicted"/>
<dbReference type="AlphaFoldDB" id="A0AA92VCD8"/>
<evidence type="ECO:0000313" key="4">
    <source>
        <dbReference type="Proteomes" id="UP000283672"/>
    </source>
</evidence>
<feature type="signal peptide" evidence="2">
    <location>
        <begin position="1"/>
        <end position="25"/>
    </location>
</feature>
<dbReference type="Proteomes" id="UP000283672">
    <property type="component" value="Unassembled WGS sequence"/>
</dbReference>
<dbReference type="PROSITE" id="PS51257">
    <property type="entry name" value="PROKAR_LIPOPROTEIN"/>
    <property type="match status" value="1"/>
</dbReference>
<protein>
    <recommendedName>
        <fullName evidence="5">DUF4988 domain-containing protein</fullName>
    </recommendedName>
</protein>
<dbReference type="Pfam" id="PF01391">
    <property type="entry name" value="Collagen"/>
    <property type="match status" value="1"/>
</dbReference>
<dbReference type="EMBL" id="QROP01000009">
    <property type="protein sequence ID" value="RHL40211.1"/>
    <property type="molecule type" value="Genomic_DNA"/>
</dbReference>
<feature type="region of interest" description="Disordered" evidence="1">
    <location>
        <begin position="106"/>
        <end position="154"/>
    </location>
</feature>
<feature type="compositionally biased region" description="Basic and acidic residues" evidence="1">
    <location>
        <begin position="106"/>
        <end position="151"/>
    </location>
</feature>
<evidence type="ECO:0000256" key="2">
    <source>
        <dbReference type="SAM" id="SignalP"/>
    </source>
</evidence>
<keyword evidence="2" id="KW-0732">Signal</keyword>
<name>A0AA92VCD8_9BACT</name>
<evidence type="ECO:0000256" key="1">
    <source>
        <dbReference type="SAM" id="MobiDB-lite"/>
    </source>
</evidence>
<evidence type="ECO:0008006" key="5">
    <source>
        <dbReference type="Google" id="ProtNLM"/>
    </source>
</evidence>
<dbReference type="RefSeq" id="WP_118416047.1">
    <property type="nucleotide sequence ID" value="NZ_QROP01000009.1"/>
</dbReference>
<dbReference type="InterPro" id="IPR008160">
    <property type="entry name" value="Collagen"/>
</dbReference>